<dbReference type="PANTHER" id="PTHR43092">
    <property type="entry name" value="L-CYSTEINE DESULFHYDRASE"/>
    <property type="match status" value="1"/>
</dbReference>
<dbReference type="InterPro" id="IPR006311">
    <property type="entry name" value="TAT_signal"/>
</dbReference>
<dbReference type="OrthoDB" id="9764293at2"/>
<comment type="cofactor">
    <cofactor evidence="1 4">
        <name>pyridoxal 5'-phosphate</name>
        <dbReference type="ChEBI" id="CHEBI:597326"/>
    </cofactor>
</comment>
<dbReference type="Pfam" id="PF00266">
    <property type="entry name" value="Aminotran_5"/>
    <property type="match status" value="1"/>
</dbReference>
<organism evidence="6 7">
    <name type="scientific">Thiohalomonas denitrificans</name>
    <dbReference type="NCBI Taxonomy" id="415747"/>
    <lineage>
        <taxon>Bacteria</taxon>
        <taxon>Pseudomonadati</taxon>
        <taxon>Pseudomonadota</taxon>
        <taxon>Gammaproteobacteria</taxon>
        <taxon>Thiohalomonadales</taxon>
        <taxon>Thiohalomonadaceae</taxon>
        <taxon>Thiohalomonas</taxon>
    </lineage>
</organism>
<evidence type="ECO:0000313" key="7">
    <source>
        <dbReference type="Proteomes" id="UP000199648"/>
    </source>
</evidence>
<dbReference type="Gene3D" id="3.90.1150.10">
    <property type="entry name" value="Aspartate Aminotransferase, domain 1"/>
    <property type="match status" value="1"/>
</dbReference>
<evidence type="ECO:0000313" key="6">
    <source>
        <dbReference type="EMBL" id="SCZ59060.1"/>
    </source>
</evidence>
<dbReference type="Proteomes" id="UP000199648">
    <property type="component" value="Unassembled WGS sequence"/>
</dbReference>
<feature type="domain" description="Aminotransferase class V" evidence="5">
    <location>
        <begin position="90"/>
        <end position="382"/>
    </location>
</feature>
<protein>
    <submittedName>
        <fullName evidence="6">Selenocysteine lyase/Cysteine desulfurase</fullName>
    </submittedName>
</protein>
<proteinExistence type="inferred from homology"/>
<comment type="similarity">
    <text evidence="3">Belongs to the class-V pyridoxal-phosphate-dependent aminotransferase family.</text>
</comment>
<keyword evidence="2" id="KW-0663">Pyridoxal phosphate</keyword>
<dbReference type="PANTHER" id="PTHR43092:SF6">
    <property type="entry name" value="BLR1280 PROTEIN"/>
    <property type="match status" value="1"/>
</dbReference>
<dbReference type="InterPro" id="IPR000192">
    <property type="entry name" value="Aminotrans_V_dom"/>
</dbReference>
<evidence type="ECO:0000256" key="2">
    <source>
        <dbReference type="ARBA" id="ARBA00022898"/>
    </source>
</evidence>
<dbReference type="SUPFAM" id="SSF53383">
    <property type="entry name" value="PLP-dependent transferases"/>
    <property type="match status" value="1"/>
</dbReference>
<name>A0A1G5QC43_9GAMM</name>
<dbReference type="InterPro" id="IPR015421">
    <property type="entry name" value="PyrdxlP-dep_Trfase_major"/>
</dbReference>
<evidence type="ECO:0000256" key="3">
    <source>
        <dbReference type="RuleBase" id="RU004075"/>
    </source>
</evidence>
<dbReference type="Gene3D" id="3.40.640.10">
    <property type="entry name" value="Type I PLP-dependent aspartate aminotransferase-like (Major domain)"/>
    <property type="match status" value="1"/>
</dbReference>
<keyword evidence="7" id="KW-1185">Reference proteome</keyword>
<evidence type="ECO:0000256" key="1">
    <source>
        <dbReference type="ARBA" id="ARBA00001933"/>
    </source>
</evidence>
<dbReference type="InterPro" id="IPR015422">
    <property type="entry name" value="PyrdxlP-dep_Trfase_small"/>
</dbReference>
<dbReference type="GO" id="GO:0016829">
    <property type="term" value="F:lyase activity"/>
    <property type="evidence" value="ECO:0007669"/>
    <property type="project" value="UniProtKB-KW"/>
</dbReference>
<dbReference type="STRING" id="415747.SAMN03097708_01779"/>
<gene>
    <name evidence="6" type="ORF">SAMN03097708_01779</name>
</gene>
<dbReference type="InterPro" id="IPR020578">
    <property type="entry name" value="Aminotrans_V_PyrdxlP_BS"/>
</dbReference>
<keyword evidence="6" id="KW-0456">Lyase</keyword>
<dbReference type="EMBL" id="FMWD01000005">
    <property type="protein sequence ID" value="SCZ59060.1"/>
    <property type="molecule type" value="Genomic_DNA"/>
</dbReference>
<sequence length="422" mass="47305">MPLRRRDFLTVATLAAALPELGGYRRATGAEIVDGDWETIRAQFRLDPTYVNMAGLLLTSHPEPVHNAIREYRIALDESPALYAMENRWDLERRARRAAARFIGARYQEVALTDSTTMGLSQIYNGIRVRSDQELLTTEEDYYATQQALRYTSRRTGASLRIVPMPSAEASAVSTERIVDRLIAEVRPETRVLGLTWVHSKTGLKLPVRQIAEELAVINRRRDETDRVLLVLDGVHGFGVEDFQVSDLGCDFFAAGAHKWLFGPRGTGIIWGRPERTAEVDITIPTFTPDGTWGGHMTPGGFKPFEHQWALPAAFRFQENIGRDAIAARIHELNRQMREGLSTIPQVRLHTPMKPDLASGITCFDIEGMRPEQVVEALLERNFVTSETPYKPSSARVTPGLFNTPEEVDRTLAAIDAIAKRA</sequence>
<dbReference type="InterPro" id="IPR015424">
    <property type="entry name" value="PyrdxlP-dep_Trfase"/>
</dbReference>
<dbReference type="AlphaFoldDB" id="A0A1G5QC43"/>
<dbReference type="PROSITE" id="PS00595">
    <property type="entry name" value="AA_TRANSFER_CLASS_5"/>
    <property type="match status" value="1"/>
</dbReference>
<dbReference type="RefSeq" id="WP_092995602.1">
    <property type="nucleotide sequence ID" value="NZ_FMWD01000005.1"/>
</dbReference>
<reference evidence="6 7" key="1">
    <citation type="submission" date="2016-10" db="EMBL/GenBank/DDBJ databases">
        <authorList>
            <person name="de Groot N.N."/>
        </authorList>
    </citation>
    <scope>NUCLEOTIDE SEQUENCE [LARGE SCALE GENOMIC DNA]</scope>
    <source>
        <strain evidence="6 7">HLD2</strain>
    </source>
</reference>
<accession>A0A1G5QC43</accession>
<dbReference type="PROSITE" id="PS51318">
    <property type="entry name" value="TAT"/>
    <property type="match status" value="1"/>
</dbReference>
<evidence type="ECO:0000256" key="4">
    <source>
        <dbReference type="RuleBase" id="RU004504"/>
    </source>
</evidence>
<evidence type="ECO:0000259" key="5">
    <source>
        <dbReference type="Pfam" id="PF00266"/>
    </source>
</evidence>